<reference evidence="2" key="1">
    <citation type="journal article" date="2023" name="Science">
        <title>Elucidation of the pathway for biosynthesis of saponin adjuvants from the soapbark tree.</title>
        <authorList>
            <person name="Reed J."/>
            <person name="Orme A."/>
            <person name="El-Demerdash A."/>
            <person name="Owen C."/>
            <person name="Martin L.B.B."/>
            <person name="Misra R.C."/>
            <person name="Kikuchi S."/>
            <person name="Rejzek M."/>
            <person name="Martin A.C."/>
            <person name="Harkess A."/>
            <person name="Leebens-Mack J."/>
            <person name="Louveau T."/>
            <person name="Stephenson M.J."/>
            <person name="Osbourn A."/>
        </authorList>
    </citation>
    <scope>NUCLEOTIDE SEQUENCE</scope>
    <source>
        <strain evidence="2">S10</strain>
    </source>
</reference>
<evidence type="ECO:0000313" key="3">
    <source>
        <dbReference type="Proteomes" id="UP001163823"/>
    </source>
</evidence>
<dbReference type="Proteomes" id="UP001163823">
    <property type="component" value="Chromosome 3"/>
</dbReference>
<gene>
    <name evidence="2" type="ORF">O6P43_006058</name>
</gene>
<keyword evidence="1" id="KW-0472">Membrane</keyword>
<sequence>MPSISSVAHQEAPSAESSLFFNLTQDGHLSCVSARNFLQKLTFSMILKPNNFAIPRNHIEPCSLWLCLCPFLVIFVISTLNFIIPIRNSL</sequence>
<dbReference type="AlphaFoldDB" id="A0AAD7VHP0"/>
<name>A0AAD7VHP0_QUISA</name>
<keyword evidence="1" id="KW-1133">Transmembrane helix</keyword>
<feature type="transmembrane region" description="Helical" evidence="1">
    <location>
        <begin position="63"/>
        <end position="84"/>
    </location>
</feature>
<evidence type="ECO:0000256" key="1">
    <source>
        <dbReference type="SAM" id="Phobius"/>
    </source>
</evidence>
<proteinExistence type="predicted"/>
<accession>A0AAD7VHP0</accession>
<comment type="caution">
    <text evidence="2">The sequence shown here is derived from an EMBL/GenBank/DDBJ whole genome shotgun (WGS) entry which is preliminary data.</text>
</comment>
<evidence type="ECO:0000313" key="2">
    <source>
        <dbReference type="EMBL" id="KAJ7976251.1"/>
    </source>
</evidence>
<keyword evidence="1" id="KW-0812">Transmembrane</keyword>
<organism evidence="2 3">
    <name type="scientific">Quillaja saponaria</name>
    <name type="common">Soap bark tree</name>
    <dbReference type="NCBI Taxonomy" id="32244"/>
    <lineage>
        <taxon>Eukaryota</taxon>
        <taxon>Viridiplantae</taxon>
        <taxon>Streptophyta</taxon>
        <taxon>Embryophyta</taxon>
        <taxon>Tracheophyta</taxon>
        <taxon>Spermatophyta</taxon>
        <taxon>Magnoliopsida</taxon>
        <taxon>eudicotyledons</taxon>
        <taxon>Gunneridae</taxon>
        <taxon>Pentapetalae</taxon>
        <taxon>rosids</taxon>
        <taxon>fabids</taxon>
        <taxon>Fabales</taxon>
        <taxon>Quillajaceae</taxon>
        <taxon>Quillaja</taxon>
    </lineage>
</organism>
<dbReference type="EMBL" id="JARAOO010000003">
    <property type="protein sequence ID" value="KAJ7976251.1"/>
    <property type="molecule type" value="Genomic_DNA"/>
</dbReference>
<protein>
    <submittedName>
        <fullName evidence="2">Uncharacterized protein</fullName>
    </submittedName>
</protein>
<dbReference type="KEGG" id="qsa:O6P43_006058"/>
<keyword evidence="3" id="KW-1185">Reference proteome</keyword>